<dbReference type="EMBL" id="KE123925">
    <property type="protein sequence ID" value="EPB90079.1"/>
    <property type="molecule type" value="Genomic_DNA"/>
</dbReference>
<dbReference type="VEuPathDB" id="FungiDB:HMPREF1544_03055"/>
<sequence>MHNNLGPLLAAQVNRFSDAYQYKLWEKNFTRDIEMQKTDLDKAEATRFINQYAPKLIECVKSIDIFDTT</sequence>
<dbReference type="OrthoDB" id="10269496at2759"/>
<reference evidence="2" key="1">
    <citation type="submission" date="2013-05" db="EMBL/GenBank/DDBJ databases">
        <title>The Genome sequence of Mucor circinelloides f. circinelloides 1006PhL.</title>
        <authorList>
            <consortium name="The Broad Institute Genomics Platform"/>
            <person name="Cuomo C."/>
            <person name="Earl A."/>
            <person name="Findley K."/>
            <person name="Lee S.C."/>
            <person name="Walker B."/>
            <person name="Young S."/>
            <person name="Zeng Q."/>
            <person name="Gargeya S."/>
            <person name="Fitzgerald M."/>
            <person name="Haas B."/>
            <person name="Abouelleil A."/>
            <person name="Allen A.W."/>
            <person name="Alvarado L."/>
            <person name="Arachchi H.M."/>
            <person name="Berlin A.M."/>
            <person name="Chapman S.B."/>
            <person name="Gainer-Dewar J."/>
            <person name="Goldberg J."/>
            <person name="Griggs A."/>
            <person name="Gujja S."/>
            <person name="Hansen M."/>
            <person name="Howarth C."/>
            <person name="Imamovic A."/>
            <person name="Ireland A."/>
            <person name="Larimer J."/>
            <person name="McCowan C."/>
            <person name="Murphy C."/>
            <person name="Pearson M."/>
            <person name="Poon T.W."/>
            <person name="Priest M."/>
            <person name="Roberts A."/>
            <person name="Saif S."/>
            <person name="Shea T."/>
            <person name="Sisk P."/>
            <person name="Sykes S."/>
            <person name="Wortman J."/>
            <person name="Nusbaum C."/>
            <person name="Birren B."/>
        </authorList>
    </citation>
    <scope>NUCLEOTIDE SEQUENCE [LARGE SCALE GENOMIC DNA]</scope>
    <source>
        <strain evidence="2">1006PhL</strain>
    </source>
</reference>
<dbReference type="InParanoid" id="S2JJH3"/>
<evidence type="ECO:0000313" key="1">
    <source>
        <dbReference type="EMBL" id="EPB90079.1"/>
    </source>
</evidence>
<protein>
    <submittedName>
        <fullName evidence="1">Uncharacterized protein</fullName>
    </submittedName>
</protein>
<dbReference type="Proteomes" id="UP000014254">
    <property type="component" value="Unassembled WGS sequence"/>
</dbReference>
<keyword evidence="2" id="KW-1185">Reference proteome</keyword>
<dbReference type="AlphaFoldDB" id="S2JJH3"/>
<gene>
    <name evidence="1" type="ORF">HMPREF1544_03055</name>
</gene>
<proteinExistence type="predicted"/>
<organism evidence="1 2">
    <name type="scientific">Mucor circinelloides f. circinelloides (strain 1006PhL)</name>
    <name type="common">Mucormycosis agent</name>
    <name type="synonym">Calyptromyces circinelloides</name>
    <dbReference type="NCBI Taxonomy" id="1220926"/>
    <lineage>
        <taxon>Eukaryota</taxon>
        <taxon>Fungi</taxon>
        <taxon>Fungi incertae sedis</taxon>
        <taxon>Mucoromycota</taxon>
        <taxon>Mucoromycotina</taxon>
        <taxon>Mucoromycetes</taxon>
        <taxon>Mucorales</taxon>
        <taxon>Mucorineae</taxon>
        <taxon>Mucoraceae</taxon>
        <taxon>Mucor</taxon>
    </lineage>
</organism>
<evidence type="ECO:0000313" key="2">
    <source>
        <dbReference type="Proteomes" id="UP000014254"/>
    </source>
</evidence>
<name>S2JJH3_MUCC1</name>
<accession>S2JJH3</accession>